<dbReference type="EMBL" id="LAQS01000030">
    <property type="protein sequence ID" value="KKZ72106.1"/>
    <property type="molecule type" value="Genomic_DNA"/>
</dbReference>
<dbReference type="OrthoDB" id="9934104at2"/>
<keyword evidence="2" id="KW-1185">Reference proteome</keyword>
<organism evidence="1 2">
    <name type="scientific">Streptomyces showdoensis</name>
    <dbReference type="NCBI Taxonomy" id="68268"/>
    <lineage>
        <taxon>Bacteria</taxon>
        <taxon>Bacillati</taxon>
        <taxon>Actinomycetota</taxon>
        <taxon>Actinomycetes</taxon>
        <taxon>Kitasatosporales</taxon>
        <taxon>Streptomycetaceae</taxon>
        <taxon>Streptomyces</taxon>
    </lineage>
</organism>
<evidence type="ECO:0000313" key="2">
    <source>
        <dbReference type="Proteomes" id="UP000265325"/>
    </source>
</evidence>
<sequence length="62" mass="6870">MRSNRTATIQTTCDHEDCTGYAITAGMSATREERDANHRRTLAADGWTDVEGRDYCPDHPAA</sequence>
<proteinExistence type="predicted"/>
<reference evidence="1 2" key="1">
    <citation type="submission" date="2015-05" db="EMBL/GenBank/DDBJ databases">
        <title>Draft Genome assembly of Streptomyces showdoensis.</title>
        <authorList>
            <person name="Thapa K.K."/>
            <person name="Metsa-Ketela M."/>
        </authorList>
    </citation>
    <scope>NUCLEOTIDE SEQUENCE [LARGE SCALE GENOMIC DNA]</scope>
    <source>
        <strain evidence="1 2">ATCC 15227</strain>
    </source>
</reference>
<dbReference type="AlphaFoldDB" id="A0A2P2GKS4"/>
<protein>
    <submittedName>
        <fullName evidence="1">Uncharacterized protein</fullName>
    </submittedName>
</protein>
<name>A0A2P2GKS4_STREW</name>
<comment type="caution">
    <text evidence="1">The sequence shown here is derived from an EMBL/GenBank/DDBJ whole genome shotgun (WGS) entry which is preliminary data.</text>
</comment>
<gene>
    <name evidence="1" type="ORF">VO63_20230</name>
</gene>
<dbReference type="Proteomes" id="UP000265325">
    <property type="component" value="Unassembled WGS sequence"/>
</dbReference>
<dbReference type="RefSeq" id="WP_046909268.1">
    <property type="nucleotide sequence ID" value="NZ_BAAAXG010000009.1"/>
</dbReference>
<accession>A0A2P2GKS4</accession>
<evidence type="ECO:0000313" key="1">
    <source>
        <dbReference type="EMBL" id="KKZ72106.1"/>
    </source>
</evidence>